<feature type="binding site" evidence="6">
    <location>
        <position position="323"/>
    </location>
    <ligand>
        <name>substrate</name>
    </ligand>
</feature>
<dbReference type="GO" id="GO:0141221">
    <property type="term" value="F:histone deacetylase activity, hydrolytic mechanism"/>
    <property type="evidence" value="ECO:0007669"/>
    <property type="project" value="UniProtKB-EC"/>
</dbReference>
<dbReference type="CDD" id="cd09991">
    <property type="entry name" value="HDAC_classI"/>
    <property type="match status" value="1"/>
</dbReference>
<evidence type="ECO:0000256" key="2">
    <source>
        <dbReference type="ARBA" id="ARBA00022801"/>
    </source>
</evidence>
<keyword evidence="2 4" id="KW-0378">Hydrolase</keyword>
<evidence type="ECO:0000256" key="4">
    <source>
        <dbReference type="PIRNR" id="PIRNR037913"/>
    </source>
</evidence>
<evidence type="ECO:0000256" key="6">
    <source>
        <dbReference type="PIRSR" id="PIRSR037913-2"/>
    </source>
</evidence>
<dbReference type="EMBL" id="LDAU01000242">
    <property type="protein sequence ID" value="KRW98524.1"/>
    <property type="molecule type" value="Genomic_DNA"/>
</dbReference>
<feature type="binding site" evidence="7">
    <location>
        <position position="284"/>
    </location>
    <ligand>
        <name>a divalent metal cation</name>
        <dbReference type="ChEBI" id="CHEBI:60240"/>
    </ligand>
</feature>
<proteinExistence type="inferred from homology"/>
<dbReference type="InParanoid" id="A0A0V0Q8F7"/>
<comment type="subcellular location">
    <subcellularLocation>
        <location evidence="4">Nucleus</location>
    </subcellularLocation>
</comment>
<dbReference type="SUPFAM" id="SSF52768">
    <property type="entry name" value="Arginase/deacetylase"/>
    <property type="match status" value="1"/>
</dbReference>
<comment type="catalytic activity">
    <reaction evidence="4">
        <text>N(6)-acetyl-L-lysyl-[histone] + H2O = L-lysyl-[histone] + acetate</text>
        <dbReference type="Rhea" id="RHEA:58196"/>
        <dbReference type="Rhea" id="RHEA-COMP:9845"/>
        <dbReference type="Rhea" id="RHEA-COMP:11338"/>
        <dbReference type="ChEBI" id="CHEBI:15377"/>
        <dbReference type="ChEBI" id="CHEBI:29969"/>
        <dbReference type="ChEBI" id="CHEBI:30089"/>
        <dbReference type="ChEBI" id="CHEBI:61930"/>
        <dbReference type="EC" id="3.5.1.98"/>
    </reaction>
</comment>
<comment type="similarity">
    <text evidence="4">Belongs to the histone deacetylase family. HD Type 1 subfamily.</text>
</comment>
<dbReference type="Gene3D" id="3.40.800.20">
    <property type="entry name" value="Histone deacetylase domain"/>
    <property type="match status" value="1"/>
</dbReference>
<feature type="active site" description="Proton acceptor" evidence="5">
    <location>
        <position position="161"/>
    </location>
</feature>
<evidence type="ECO:0000259" key="8">
    <source>
        <dbReference type="Pfam" id="PF00850"/>
    </source>
</evidence>
<comment type="caution">
    <text evidence="9">The sequence shown here is derived from an EMBL/GenBank/DDBJ whole genome shotgun (WGS) entry which is preliminary data.</text>
</comment>
<keyword evidence="3 4" id="KW-0156">Chromatin regulator</keyword>
<evidence type="ECO:0000256" key="5">
    <source>
        <dbReference type="PIRSR" id="PIRSR037913-1"/>
    </source>
</evidence>
<dbReference type="GO" id="GO:0005634">
    <property type="term" value="C:nucleus"/>
    <property type="evidence" value="ECO:0007669"/>
    <property type="project" value="UniProtKB-SubCell"/>
</dbReference>
<dbReference type="InterPro" id="IPR003084">
    <property type="entry name" value="HDAC_I/II"/>
</dbReference>
<keyword evidence="4" id="KW-0805">Transcription regulation</keyword>
<keyword evidence="4" id="KW-0804">Transcription</keyword>
<name>A0A0V0Q8F7_PSEPJ</name>
<evidence type="ECO:0000313" key="10">
    <source>
        <dbReference type="Proteomes" id="UP000054937"/>
    </source>
</evidence>
<dbReference type="PRINTS" id="PR01271">
    <property type="entry name" value="HISDACETLASE"/>
</dbReference>
<dbReference type="PANTHER" id="PTHR10625">
    <property type="entry name" value="HISTONE DEACETYLASE HDAC1-RELATED"/>
    <property type="match status" value="1"/>
</dbReference>
<dbReference type="InterPro" id="IPR023696">
    <property type="entry name" value="Ureohydrolase_dom_sf"/>
</dbReference>
<dbReference type="Proteomes" id="UP000054937">
    <property type="component" value="Unassembled WGS sequence"/>
</dbReference>
<evidence type="ECO:0000256" key="7">
    <source>
        <dbReference type="PIRSR" id="PIRSR037913-3"/>
    </source>
</evidence>
<dbReference type="InterPro" id="IPR023801">
    <property type="entry name" value="His_deacetylse_dom"/>
</dbReference>
<evidence type="ECO:0000256" key="1">
    <source>
        <dbReference type="ARBA" id="ARBA00012111"/>
    </source>
</evidence>
<protein>
    <recommendedName>
        <fullName evidence="1 4">Histone deacetylase</fullName>
        <ecNumber evidence="1 4">3.5.1.98</ecNumber>
    </recommendedName>
</protein>
<dbReference type="GO" id="GO:0040029">
    <property type="term" value="P:epigenetic regulation of gene expression"/>
    <property type="evidence" value="ECO:0007669"/>
    <property type="project" value="TreeGrafter"/>
</dbReference>
<accession>A0A0V0Q8F7</accession>
<keyword evidence="10" id="KW-1185">Reference proteome</keyword>
<evidence type="ECO:0000256" key="3">
    <source>
        <dbReference type="ARBA" id="ARBA00022853"/>
    </source>
</evidence>
<dbReference type="PANTHER" id="PTHR10625:SF44">
    <property type="entry name" value="HISTONE DEACETYLASE 19"/>
    <property type="match status" value="1"/>
</dbReference>
<feature type="binding site" evidence="7">
    <location>
        <position position="198"/>
    </location>
    <ligand>
        <name>a divalent metal cation</name>
        <dbReference type="ChEBI" id="CHEBI:60240"/>
    </ligand>
</feature>
<gene>
    <name evidence="9" type="ORF">PPERSA_00121</name>
</gene>
<dbReference type="OMA" id="EFCKISC"/>
<feature type="binding site" evidence="7">
    <location>
        <position position="196"/>
    </location>
    <ligand>
        <name>a divalent metal cation</name>
        <dbReference type="ChEBI" id="CHEBI:60240"/>
    </ligand>
</feature>
<dbReference type="OrthoDB" id="1918432at2759"/>
<dbReference type="InterPro" id="IPR000286">
    <property type="entry name" value="HDACs"/>
</dbReference>
<dbReference type="GO" id="GO:0046872">
    <property type="term" value="F:metal ion binding"/>
    <property type="evidence" value="ECO:0007669"/>
    <property type="project" value="UniProtKB-KW"/>
</dbReference>
<evidence type="ECO:0000313" key="9">
    <source>
        <dbReference type="EMBL" id="KRW98524.1"/>
    </source>
</evidence>
<reference evidence="9 10" key="1">
    <citation type="journal article" date="2015" name="Sci. Rep.">
        <title>Genome of the facultative scuticociliatosis pathogen Pseudocohnilembus persalinus provides insight into its virulence through horizontal gene transfer.</title>
        <authorList>
            <person name="Xiong J."/>
            <person name="Wang G."/>
            <person name="Cheng J."/>
            <person name="Tian M."/>
            <person name="Pan X."/>
            <person name="Warren A."/>
            <person name="Jiang C."/>
            <person name="Yuan D."/>
            <person name="Miao W."/>
        </authorList>
    </citation>
    <scope>NUCLEOTIDE SEQUENCE [LARGE SCALE GENOMIC DNA]</scope>
    <source>
        <strain evidence="9">36N120E</strain>
    </source>
</reference>
<feature type="binding site" evidence="6">
    <location>
        <position position="119"/>
    </location>
    <ligand>
        <name>substrate</name>
    </ligand>
</feature>
<feature type="binding site" evidence="6">
    <location>
        <position position="169"/>
    </location>
    <ligand>
        <name>substrate</name>
    </ligand>
</feature>
<dbReference type="EC" id="3.5.1.98" evidence="1 4"/>
<dbReference type="InterPro" id="IPR037138">
    <property type="entry name" value="His_deacetylse_dom_sf"/>
</dbReference>
<keyword evidence="7" id="KW-0479">Metal-binding</keyword>
<dbReference type="PIRSF" id="PIRSF037913">
    <property type="entry name" value="His_deacetylse_1"/>
    <property type="match status" value="1"/>
</dbReference>
<dbReference type="PRINTS" id="PR01270">
    <property type="entry name" value="HDASUPER"/>
</dbReference>
<sequence>MEIESEEKNKVHEDLSQQTWNKKICYYYDDSIGCFNYASNHPMKPLRVAMTDSLVQEYKLDDHMNRFDRDYIENYMFEVNEKIFTNFHSDEYIDLIKKVTPQNKHQFEDQLHRFNFGEDCPVMERLYEFCLTQSSGTIAAANLLNDRKVDCAINWSGGLHHAKQSEASGFCYINDCVLGILELLKTYQRVLYIDIDIHHGDGVEEAFYLTDRVMTCSFHKFKDYFPGTGHLNDVGHGNGLYSAVNFPLSEGLDDQSIQYIFKPIIDSIFDNFRPDVVALQCGADSLSGDRLGCFNLSIKGHGSCAEYVKSKGVPVLMMGGGGYTLRNIPRCWAYETSIMVGKEISNDLPEHEFLHYFGPEYKLDLPISNMENANTPEFLDKTICFRSYFQNQ</sequence>
<dbReference type="AlphaFoldDB" id="A0A0V0Q8F7"/>
<keyword evidence="4" id="KW-0539">Nucleus</keyword>
<dbReference type="Pfam" id="PF00850">
    <property type="entry name" value="Hist_deacetyl"/>
    <property type="match status" value="1"/>
</dbReference>
<feature type="domain" description="Histone deacetylase" evidence="8">
    <location>
        <begin position="41"/>
        <end position="338"/>
    </location>
</feature>
<organism evidence="9 10">
    <name type="scientific">Pseudocohnilembus persalinus</name>
    <name type="common">Ciliate</name>
    <dbReference type="NCBI Taxonomy" id="266149"/>
    <lineage>
        <taxon>Eukaryota</taxon>
        <taxon>Sar</taxon>
        <taxon>Alveolata</taxon>
        <taxon>Ciliophora</taxon>
        <taxon>Intramacronucleata</taxon>
        <taxon>Oligohymenophorea</taxon>
        <taxon>Scuticociliatia</taxon>
        <taxon>Philasterida</taxon>
        <taxon>Pseudocohnilembidae</taxon>
        <taxon>Pseudocohnilembus</taxon>
    </lineage>
</organism>